<organism evidence="2 3">
    <name type="scientific">Phytophthora aleatoria</name>
    <dbReference type="NCBI Taxonomy" id="2496075"/>
    <lineage>
        <taxon>Eukaryota</taxon>
        <taxon>Sar</taxon>
        <taxon>Stramenopiles</taxon>
        <taxon>Oomycota</taxon>
        <taxon>Peronosporomycetes</taxon>
        <taxon>Peronosporales</taxon>
        <taxon>Peronosporaceae</taxon>
        <taxon>Phytophthora</taxon>
    </lineage>
</organism>
<dbReference type="PANTHER" id="PTHR40866">
    <property type="entry name" value="BED-TYPE DOMAIN-CONTAINING PROTEIN"/>
    <property type="match status" value="1"/>
</dbReference>
<name>A0A8J5ME64_9STRA</name>
<evidence type="ECO:0000313" key="2">
    <source>
        <dbReference type="EMBL" id="KAG6950729.1"/>
    </source>
</evidence>
<accession>A0A8J5ME64</accession>
<comment type="caution">
    <text evidence="2">The sequence shown here is derived from an EMBL/GenBank/DDBJ whole genome shotgun (WGS) entry which is preliminary data.</text>
</comment>
<evidence type="ECO:0000313" key="3">
    <source>
        <dbReference type="Proteomes" id="UP000709295"/>
    </source>
</evidence>
<evidence type="ECO:0000256" key="1">
    <source>
        <dbReference type="SAM" id="MobiDB-lite"/>
    </source>
</evidence>
<reference evidence="2" key="1">
    <citation type="submission" date="2021-01" db="EMBL/GenBank/DDBJ databases">
        <title>Phytophthora aleatoria, a newly-described species from Pinus radiata is distinct from Phytophthora cactorum isolates based on comparative genomics.</title>
        <authorList>
            <person name="Mcdougal R."/>
            <person name="Panda P."/>
            <person name="Williams N."/>
            <person name="Studholme D.J."/>
        </authorList>
    </citation>
    <scope>NUCLEOTIDE SEQUENCE</scope>
    <source>
        <strain evidence="2">NZFS 4037</strain>
    </source>
</reference>
<keyword evidence="3" id="KW-1185">Reference proteome</keyword>
<dbReference type="EMBL" id="JAENGY010001269">
    <property type="protein sequence ID" value="KAG6950729.1"/>
    <property type="molecule type" value="Genomic_DNA"/>
</dbReference>
<sequence>MFDGWSNGSMHYVAVYGVFEADGVLRIQLLAVSPLQDLFDGVLDVYNKKLDMVAFVIGDNCSSNQSIATKLGVPRYHRIRPQIKTVEAVEELVPTGSSHRKLLVLQAHMKKFQNVTKKLHATRLTWLTSASCLTRWWRNIHACAASSSQTPRLCTLLFLRRLSSRVSTEVLCRMQRQRRSRGSRSQGVGVRGRHAKRTTRLKFSSQDRVSALRMVEVSMTSRKALC</sequence>
<dbReference type="PANTHER" id="PTHR40866:SF1">
    <property type="entry name" value="BED-TYPE DOMAIN-CONTAINING PROTEIN"/>
    <property type="match status" value="1"/>
</dbReference>
<proteinExistence type="predicted"/>
<gene>
    <name evidence="2" type="ORF">JG688_00014027</name>
</gene>
<protein>
    <submittedName>
        <fullName evidence="2">Uncharacterized protein</fullName>
    </submittedName>
</protein>
<dbReference type="AlphaFoldDB" id="A0A8J5ME64"/>
<feature type="region of interest" description="Disordered" evidence="1">
    <location>
        <begin position="174"/>
        <end position="197"/>
    </location>
</feature>
<dbReference type="Proteomes" id="UP000709295">
    <property type="component" value="Unassembled WGS sequence"/>
</dbReference>